<dbReference type="PROSITE" id="PS50206">
    <property type="entry name" value="RHODANESE_3"/>
    <property type="match status" value="2"/>
</dbReference>
<dbReference type="EMBL" id="AP022586">
    <property type="protein sequence ID" value="BBY19291.1"/>
    <property type="molecule type" value="Genomic_DNA"/>
</dbReference>
<feature type="domain" description="Rhodanese" evidence="3">
    <location>
        <begin position="19"/>
        <end position="137"/>
    </location>
</feature>
<dbReference type="PANTHER" id="PTHR11364:SF27">
    <property type="entry name" value="SULFURTRANSFERASE"/>
    <property type="match status" value="1"/>
</dbReference>
<dbReference type="Gene3D" id="3.40.250.10">
    <property type="entry name" value="Rhodanese-like domain"/>
    <property type="match status" value="2"/>
</dbReference>
<name>A0AAD1MX88_9MYCO</name>
<evidence type="ECO:0000256" key="1">
    <source>
        <dbReference type="ARBA" id="ARBA00022679"/>
    </source>
</evidence>
<dbReference type="InterPro" id="IPR001763">
    <property type="entry name" value="Rhodanese-like_dom"/>
</dbReference>
<dbReference type="Pfam" id="PF00581">
    <property type="entry name" value="Rhodanese"/>
    <property type="match status" value="2"/>
</dbReference>
<protein>
    <submittedName>
        <fullName evidence="4">Sulfurtransferase</fullName>
    </submittedName>
</protein>
<dbReference type="CDD" id="cd01448">
    <property type="entry name" value="TST_Repeat_1"/>
    <property type="match status" value="1"/>
</dbReference>
<feature type="domain" description="Rhodanese" evidence="3">
    <location>
        <begin position="168"/>
        <end position="274"/>
    </location>
</feature>
<organism evidence="4 5">
    <name type="scientific">Mycolicibacterium litorale</name>
    <dbReference type="NCBI Taxonomy" id="758802"/>
    <lineage>
        <taxon>Bacteria</taxon>
        <taxon>Bacillati</taxon>
        <taxon>Actinomycetota</taxon>
        <taxon>Actinomycetes</taxon>
        <taxon>Mycobacteriales</taxon>
        <taxon>Mycobacteriaceae</taxon>
        <taxon>Mycolicibacterium</taxon>
    </lineage>
</organism>
<keyword evidence="2" id="KW-0677">Repeat</keyword>
<evidence type="ECO:0000256" key="2">
    <source>
        <dbReference type="ARBA" id="ARBA00022737"/>
    </source>
</evidence>
<dbReference type="InterPro" id="IPR001307">
    <property type="entry name" value="Thiosulphate_STrfase_CS"/>
</dbReference>
<keyword evidence="5" id="KW-1185">Reference proteome</keyword>
<dbReference type="InterPro" id="IPR036873">
    <property type="entry name" value="Rhodanese-like_dom_sf"/>
</dbReference>
<gene>
    <name evidence="4" type="ORF">MLIT_48830</name>
</gene>
<dbReference type="PANTHER" id="PTHR11364">
    <property type="entry name" value="THIOSULFATE SULFERTANSFERASE"/>
    <property type="match status" value="1"/>
</dbReference>
<dbReference type="Proteomes" id="UP000466607">
    <property type="component" value="Chromosome"/>
</dbReference>
<dbReference type="SMART" id="SM00450">
    <property type="entry name" value="RHOD"/>
    <property type="match status" value="2"/>
</dbReference>
<dbReference type="AlphaFoldDB" id="A0AAD1MX88"/>
<evidence type="ECO:0000313" key="4">
    <source>
        <dbReference type="EMBL" id="BBY19291.1"/>
    </source>
</evidence>
<evidence type="ECO:0000313" key="5">
    <source>
        <dbReference type="Proteomes" id="UP000466607"/>
    </source>
</evidence>
<dbReference type="InterPro" id="IPR045078">
    <property type="entry name" value="TST/MPST-like"/>
</dbReference>
<proteinExistence type="predicted"/>
<evidence type="ECO:0000259" key="3">
    <source>
        <dbReference type="PROSITE" id="PS50206"/>
    </source>
</evidence>
<dbReference type="PROSITE" id="PS00380">
    <property type="entry name" value="RHODANESE_1"/>
    <property type="match status" value="1"/>
</dbReference>
<dbReference type="SUPFAM" id="SSF52821">
    <property type="entry name" value="Rhodanese/Cell cycle control phosphatase"/>
    <property type="match status" value="2"/>
</dbReference>
<sequence length="277" mass="28995">MTRADVLITAAELAEHLATGRPVTVLDVRWELARPDGREAYARGHVPGAVYVSLDDELSDHTVAGRGRHPLPTGASVEAAARRWGVRDGVLTVVYDDWNRAGSARAWWVLTAAGVDRVRILDGGLAAWVASGGALETGRVTPSPGDVRVIHDDLYRGALPTLTADDVAQFDGLLLDARVPERFRGEVEPVDPVAGHIPGAQNAPSTGLLDADGVFRADAALLDRASRAGPVGAYCGSGVTAAVLVAAMRAEGVEAALFPGSWSQWCAEPERAVATGA</sequence>
<accession>A0AAD1MX88</accession>
<dbReference type="GO" id="GO:0004792">
    <property type="term" value="F:thiosulfate-cyanide sulfurtransferase activity"/>
    <property type="evidence" value="ECO:0007669"/>
    <property type="project" value="InterPro"/>
</dbReference>
<reference evidence="4 5" key="1">
    <citation type="journal article" date="2019" name="Emerg. Microbes Infect.">
        <title>Comprehensive subspecies identification of 175 nontuberculous mycobacteria species based on 7547 genomic profiles.</title>
        <authorList>
            <person name="Matsumoto Y."/>
            <person name="Kinjo T."/>
            <person name="Motooka D."/>
            <person name="Nabeya D."/>
            <person name="Jung N."/>
            <person name="Uechi K."/>
            <person name="Horii T."/>
            <person name="Iida T."/>
            <person name="Fujita J."/>
            <person name="Nakamura S."/>
        </authorList>
    </citation>
    <scope>NUCLEOTIDE SEQUENCE [LARGE SCALE GENOMIC DNA]</scope>
    <source>
        <strain evidence="4 5">JCM 17423</strain>
    </source>
</reference>
<dbReference type="RefSeq" id="WP_134056680.1">
    <property type="nucleotide sequence ID" value="NZ_AP022586.1"/>
</dbReference>
<keyword evidence="1" id="KW-0808">Transferase</keyword>